<dbReference type="PANTHER" id="PTHR13124:SF12">
    <property type="entry name" value="LARGE RIBOSOMAL SUBUNIT PROTEIN ML46"/>
    <property type="match status" value="1"/>
</dbReference>
<dbReference type="InterPro" id="IPR015797">
    <property type="entry name" value="NUDIX_hydrolase-like_dom_sf"/>
</dbReference>
<keyword evidence="3" id="KW-0809">Transit peptide</keyword>
<evidence type="ECO:0000256" key="5">
    <source>
        <dbReference type="ARBA" id="ARBA00023128"/>
    </source>
</evidence>
<evidence type="ECO:0000313" key="11">
    <source>
        <dbReference type="Proteomes" id="UP000193685"/>
    </source>
</evidence>
<keyword evidence="11" id="KW-1185">Reference proteome</keyword>
<dbReference type="GeneID" id="63784031"/>
<dbReference type="SUPFAM" id="SSF55811">
    <property type="entry name" value="Nudix"/>
    <property type="match status" value="1"/>
</dbReference>
<dbReference type="EMBL" id="MCFI01000001">
    <property type="protein sequence ID" value="ORY87771.1"/>
    <property type="molecule type" value="Genomic_DNA"/>
</dbReference>
<dbReference type="STRING" id="56484.A0A1Y2FUU0"/>
<evidence type="ECO:0000256" key="3">
    <source>
        <dbReference type="ARBA" id="ARBA00022946"/>
    </source>
</evidence>
<dbReference type="CDD" id="cd04661">
    <property type="entry name" value="NUDIX_MRP_L46"/>
    <property type="match status" value="1"/>
</dbReference>
<evidence type="ECO:0000256" key="1">
    <source>
        <dbReference type="ARBA" id="ARBA00004173"/>
    </source>
</evidence>
<dbReference type="InterPro" id="IPR000086">
    <property type="entry name" value="NUDIX_hydrolase_dom"/>
</dbReference>
<proteinExistence type="inferred from homology"/>
<comment type="similarity">
    <text evidence="2">Belongs to the mitochondrion-specific ribosomal protein mL46 family.</text>
</comment>
<keyword evidence="4" id="KW-0689">Ribosomal protein</keyword>
<protein>
    <recommendedName>
        <fullName evidence="7">Large ribosomal subunit protein mL46</fullName>
    </recommendedName>
</protein>
<evidence type="ECO:0000256" key="6">
    <source>
        <dbReference type="ARBA" id="ARBA00023274"/>
    </source>
</evidence>
<sequence length="234" mass="26213">MKPIRQRSKKSALFRTSAGLLVSRPPITTGPLSGFESAFYDYQRTLKARLASPFPEDFYFPKGSVALKRWQEALAEKNESSKGSAGLTPRPADPELEIGRPTERKSLNRLSNSTLYLLLKKRRAMHAWQFPQGPIGADESLQDAATRLLSKQAGQDMDVWTVSRIPVGVMSYQFESPIVGFSGAKVYFTKHRILAGQVRLDSEFEDFAWLSVQEIKQTVDSVYWKSIAPLLGAI</sequence>
<evidence type="ECO:0000256" key="7">
    <source>
        <dbReference type="ARBA" id="ARBA00035190"/>
    </source>
</evidence>
<evidence type="ECO:0000313" key="10">
    <source>
        <dbReference type="EMBL" id="ORY87771.1"/>
    </source>
</evidence>
<gene>
    <name evidence="10" type="ORF">BCR37DRAFT_342477</name>
</gene>
<dbReference type="InterPro" id="IPR040008">
    <property type="entry name" value="Ribosomal_mL46"/>
</dbReference>
<dbReference type="InterPro" id="IPR033650">
    <property type="entry name" value="Ribosomal_mL46_NUDIX"/>
</dbReference>
<dbReference type="Proteomes" id="UP000193685">
    <property type="component" value="Unassembled WGS sequence"/>
</dbReference>
<dbReference type="AlphaFoldDB" id="A0A1Y2FUU0"/>
<evidence type="ECO:0000256" key="2">
    <source>
        <dbReference type="ARBA" id="ARBA00009070"/>
    </source>
</evidence>
<organism evidence="10 11">
    <name type="scientific">Protomyces lactucae-debilis</name>
    <dbReference type="NCBI Taxonomy" id="2754530"/>
    <lineage>
        <taxon>Eukaryota</taxon>
        <taxon>Fungi</taxon>
        <taxon>Dikarya</taxon>
        <taxon>Ascomycota</taxon>
        <taxon>Taphrinomycotina</taxon>
        <taxon>Taphrinomycetes</taxon>
        <taxon>Taphrinales</taxon>
        <taxon>Protomycetaceae</taxon>
        <taxon>Protomyces</taxon>
    </lineage>
</organism>
<dbReference type="PROSITE" id="PS51462">
    <property type="entry name" value="NUDIX"/>
    <property type="match status" value="1"/>
</dbReference>
<dbReference type="InterPro" id="IPR021757">
    <property type="entry name" value="Ribosomal_mL46_N"/>
</dbReference>
<comment type="caution">
    <text evidence="10">The sequence shown here is derived from an EMBL/GenBank/DDBJ whole genome shotgun (WGS) entry which is preliminary data.</text>
</comment>
<dbReference type="Gene3D" id="3.90.79.10">
    <property type="entry name" value="Nucleoside Triphosphate Pyrophosphohydrolase"/>
    <property type="match status" value="1"/>
</dbReference>
<evidence type="ECO:0000259" key="9">
    <source>
        <dbReference type="PROSITE" id="PS51462"/>
    </source>
</evidence>
<keyword evidence="5" id="KW-0496">Mitochondrion</keyword>
<name>A0A1Y2FUU0_PROLT</name>
<comment type="subcellular location">
    <subcellularLocation>
        <location evidence="1">Mitochondrion</location>
    </subcellularLocation>
</comment>
<keyword evidence="6" id="KW-0687">Ribonucleoprotein</keyword>
<reference evidence="10 11" key="1">
    <citation type="submission" date="2016-07" db="EMBL/GenBank/DDBJ databases">
        <title>Pervasive Adenine N6-methylation of Active Genes in Fungi.</title>
        <authorList>
            <consortium name="DOE Joint Genome Institute"/>
            <person name="Mondo S.J."/>
            <person name="Dannebaum R.O."/>
            <person name="Kuo R.C."/>
            <person name="Labutti K."/>
            <person name="Haridas S."/>
            <person name="Kuo A."/>
            <person name="Salamov A."/>
            <person name="Ahrendt S.R."/>
            <person name="Lipzen A."/>
            <person name="Sullivan W."/>
            <person name="Andreopoulos W.B."/>
            <person name="Clum A."/>
            <person name="Lindquist E."/>
            <person name="Daum C."/>
            <person name="Ramamoorthy G.K."/>
            <person name="Gryganskyi A."/>
            <person name="Culley D."/>
            <person name="Magnuson J.K."/>
            <person name="James T.Y."/>
            <person name="O'Malley M.A."/>
            <person name="Stajich J.E."/>
            <person name="Spatafora J.W."/>
            <person name="Visel A."/>
            <person name="Grigoriev I.V."/>
        </authorList>
    </citation>
    <scope>NUCLEOTIDE SEQUENCE [LARGE SCALE GENOMIC DNA]</scope>
    <source>
        <strain evidence="10 11">12-1054</strain>
    </source>
</reference>
<dbReference type="Pfam" id="PF11788">
    <property type="entry name" value="MRP-L46"/>
    <property type="match status" value="1"/>
</dbReference>
<dbReference type="GO" id="GO:0005762">
    <property type="term" value="C:mitochondrial large ribosomal subunit"/>
    <property type="evidence" value="ECO:0007669"/>
    <property type="project" value="TreeGrafter"/>
</dbReference>
<dbReference type="OMA" id="EKWDLYA"/>
<feature type="domain" description="Nudix hydrolase" evidence="9">
    <location>
        <begin position="101"/>
        <end position="233"/>
    </location>
</feature>
<dbReference type="PANTHER" id="PTHR13124">
    <property type="entry name" value="39S RIBOSOMAL PROTEIN L46, MITOCHONDRIAL PRECURSOR-RELATED"/>
    <property type="match status" value="1"/>
</dbReference>
<dbReference type="RefSeq" id="XP_040728266.1">
    <property type="nucleotide sequence ID" value="XM_040867432.1"/>
</dbReference>
<dbReference type="GO" id="GO:0003735">
    <property type="term" value="F:structural constituent of ribosome"/>
    <property type="evidence" value="ECO:0007669"/>
    <property type="project" value="InterPro"/>
</dbReference>
<feature type="region of interest" description="Disordered" evidence="8">
    <location>
        <begin position="76"/>
        <end position="104"/>
    </location>
</feature>
<accession>A0A1Y2FUU0</accession>
<evidence type="ECO:0000256" key="8">
    <source>
        <dbReference type="SAM" id="MobiDB-lite"/>
    </source>
</evidence>
<dbReference type="OrthoDB" id="414075at2759"/>
<dbReference type="Pfam" id="PF00293">
    <property type="entry name" value="NUDIX"/>
    <property type="match status" value="1"/>
</dbReference>
<evidence type="ECO:0000256" key="4">
    <source>
        <dbReference type="ARBA" id="ARBA00022980"/>
    </source>
</evidence>